<reference evidence="1 2" key="1">
    <citation type="journal article" date="2021" name="Arch. Microbiol.">
        <title>Myceligenerans indicum sp. nov., an actinobacterium isolated from mangrove sediment of Sundarbans, India.</title>
        <authorList>
            <person name="Asha K."/>
            <person name="Bhadury P."/>
        </authorList>
    </citation>
    <scope>NUCLEOTIDE SEQUENCE [LARGE SCALE GENOMIC DNA]</scope>
    <source>
        <strain evidence="1 2">I2</strain>
    </source>
</reference>
<evidence type="ECO:0000313" key="2">
    <source>
        <dbReference type="Proteomes" id="UP000675409"/>
    </source>
</evidence>
<sequence>MAIYRDELAVLQRFPDAVEAGIEGNWDGIAVAATALLRRMDENETSERPHHPA</sequence>
<organism evidence="1 2">
    <name type="scientific">Myceligenerans indicum</name>
    <dbReference type="NCBI Taxonomy" id="2593663"/>
    <lineage>
        <taxon>Bacteria</taxon>
        <taxon>Bacillati</taxon>
        <taxon>Actinomycetota</taxon>
        <taxon>Actinomycetes</taxon>
        <taxon>Micrococcales</taxon>
        <taxon>Promicromonosporaceae</taxon>
        <taxon>Myceligenerans</taxon>
    </lineage>
</organism>
<accession>A0ABS1LR75</accession>
<keyword evidence="2" id="KW-1185">Reference proteome</keyword>
<comment type="caution">
    <text evidence="1">The sequence shown here is derived from an EMBL/GenBank/DDBJ whole genome shotgun (WGS) entry which is preliminary data.</text>
</comment>
<dbReference type="EMBL" id="JABBYC010000076">
    <property type="protein sequence ID" value="MBL0888719.1"/>
    <property type="molecule type" value="Genomic_DNA"/>
</dbReference>
<protein>
    <submittedName>
        <fullName evidence="1">Uncharacterized protein</fullName>
    </submittedName>
</protein>
<name>A0ABS1LR75_9MICO</name>
<gene>
    <name evidence="1" type="ORF">HGK34_20975</name>
</gene>
<evidence type="ECO:0000313" key="1">
    <source>
        <dbReference type="EMBL" id="MBL0888719.1"/>
    </source>
</evidence>
<proteinExistence type="predicted"/>
<dbReference type="Proteomes" id="UP000675409">
    <property type="component" value="Unassembled WGS sequence"/>
</dbReference>